<dbReference type="AlphaFoldDB" id="A0A4Y2IT69"/>
<dbReference type="EMBL" id="BGPR01002921">
    <property type="protein sequence ID" value="GBM81071.1"/>
    <property type="molecule type" value="Genomic_DNA"/>
</dbReference>
<proteinExistence type="predicted"/>
<dbReference type="Proteomes" id="UP000499080">
    <property type="component" value="Unassembled WGS sequence"/>
</dbReference>
<accession>A0A4Y2IT69</accession>
<keyword evidence="2" id="KW-1185">Reference proteome</keyword>
<reference evidence="1 2" key="1">
    <citation type="journal article" date="2019" name="Sci. Rep.">
        <title>Orb-weaving spider Araneus ventricosus genome elucidates the spidroin gene catalogue.</title>
        <authorList>
            <person name="Kono N."/>
            <person name="Nakamura H."/>
            <person name="Ohtoshi R."/>
            <person name="Moran D.A.P."/>
            <person name="Shinohara A."/>
            <person name="Yoshida Y."/>
            <person name="Fujiwara M."/>
            <person name="Mori M."/>
            <person name="Tomita M."/>
            <person name="Arakawa K."/>
        </authorList>
    </citation>
    <scope>NUCLEOTIDE SEQUENCE [LARGE SCALE GENOMIC DNA]</scope>
</reference>
<organism evidence="1 2">
    <name type="scientific">Araneus ventricosus</name>
    <name type="common">Orbweaver spider</name>
    <name type="synonym">Epeira ventricosa</name>
    <dbReference type="NCBI Taxonomy" id="182803"/>
    <lineage>
        <taxon>Eukaryota</taxon>
        <taxon>Metazoa</taxon>
        <taxon>Ecdysozoa</taxon>
        <taxon>Arthropoda</taxon>
        <taxon>Chelicerata</taxon>
        <taxon>Arachnida</taxon>
        <taxon>Araneae</taxon>
        <taxon>Araneomorphae</taxon>
        <taxon>Entelegynae</taxon>
        <taxon>Araneoidea</taxon>
        <taxon>Araneidae</taxon>
        <taxon>Araneus</taxon>
    </lineage>
</organism>
<name>A0A4Y2IT69_ARAVE</name>
<sequence>MDKELLRVVCRYHVLEIMLEAAVVKSIGASTGSDILMIKRFKISWSSVDHSNFQADLMSQFMKKRSKVHQMSLNFPKINLRSASLEITMKNF</sequence>
<dbReference type="OrthoDB" id="6626714at2759"/>
<evidence type="ECO:0000313" key="1">
    <source>
        <dbReference type="EMBL" id="GBM81071.1"/>
    </source>
</evidence>
<gene>
    <name evidence="1" type="ORF">AVEN_100537_1</name>
</gene>
<protein>
    <submittedName>
        <fullName evidence="1">Uncharacterized protein</fullName>
    </submittedName>
</protein>
<evidence type="ECO:0000313" key="2">
    <source>
        <dbReference type="Proteomes" id="UP000499080"/>
    </source>
</evidence>
<comment type="caution">
    <text evidence="1">The sequence shown here is derived from an EMBL/GenBank/DDBJ whole genome shotgun (WGS) entry which is preliminary data.</text>
</comment>